<gene>
    <name evidence="4" type="ORF">UFOPK3789_00473</name>
</gene>
<keyword evidence="2" id="KW-0812">Transmembrane</keyword>
<name>A0A6J7JW80_9ZZZZ</name>
<reference evidence="4" key="1">
    <citation type="submission" date="2020-05" db="EMBL/GenBank/DDBJ databases">
        <authorList>
            <person name="Chiriac C."/>
            <person name="Salcher M."/>
            <person name="Ghai R."/>
            <person name="Kavagutti S V."/>
        </authorList>
    </citation>
    <scope>NUCLEOTIDE SEQUENCE</scope>
</reference>
<evidence type="ECO:0000313" key="4">
    <source>
        <dbReference type="EMBL" id="CAB4947515.1"/>
    </source>
</evidence>
<feature type="compositionally biased region" description="Gly residues" evidence="1">
    <location>
        <begin position="85"/>
        <end position="95"/>
    </location>
</feature>
<evidence type="ECO:0000256" key="2">
    <source>
        <dbReference type="SAM" id="Phobius"/>
    </source>
</evidence>
<dbReference type="EMBL" id="CAFBNL010000017">
    <property type="protein sequence ID" value="CAB4947515.1"/>
    <property type="molecule type" value="Genomic_DNA"/>
</dbReference>
<evidence type="ECO:0000259" key="3">
    <source>
        <dbReference type="Pfam" id="PF07987"/>
    </source>
</evidence>
<feature type="region of interest" description="Disordered" evidence="1">
    <location>
        <begin position="148"/>
        <end position="167"/>
    </location>
</feature>
<dbReference type="Gene3D" id="2.60.40.2230">
    <property type="entry name" value="Uncharacterised protein YcnI-like PF07987, DUF1775"/>
    <property type="match status" value="1"/>
</dbReference>
<feature type="region of interest" description="Disordered" evidence="1">
    <location>
        <begin position="172"/>
        <end position="198"/>
    </location>
</feature>
<accession>A0A6J7JW80</accession>
<dbReference type="InterPro" id="IPR038507">
    <property type="entry name" value="YcnI-like_sf"/>
</dbReference>
<protein>
    <submittedName>
        <fullName evidence="4">Unannotated protein</fullName>
    </submittedName>
</protein>
<dbReference type="Pfam" id="PF07987">
    <property type="entry name" value="DUF1775"/>
    <property type="match status" value="1"/>
</dbReference>
<feature type="region of interest" description="Disordered" evidence="1">
    <location>
        <begin position="81"/>
        <end position="112"/>
    </location>
</feature>
<feature type="domain" description="YncI copper-binding" evidence="3">
    <location>
        <begin position="28"/>
        <end position="167"/>
    </location>
</feature>
<keyword evidence="2" id="KW-1133">Transmembrane helix</keyword>
<organism evidence="4">
    <name type="scientific">freshwater metagenome</name>
    <dbReference type="NCBI Taxonomy" id="449393"/>
    <lineage>
        <taxon>unclassified sequences</taxon>
        <taxon>metagenomes</taxon>
        <taxon>ecological metagenomes</taxon>
    </lineage>
</organism>
<dbReference type="AlphaFoldDB" id="A0A6J7JW80"/>
<evidence type="ECO:0000256" key="1">
    <source>
        <dbReference type="SAM" id="MobiDB-lite"/>
    </source>
</evidence>
<feature type="transmembrane region" description="Helical" evidence="2">
    <location>
        <begin position="202"/>
        <end position="221"/>
    </location>
</feature>
<sequence>MRRGTRAILSAVAAFAVIGASSSAAFAHSEITPESTPAGAETELTLKLENERCNASTVKVEMFFPDGQEIVVTKVPDVGEWSGAPQGGAGGGPGALGDPAPGITWQRASGTPSDDLSLTFSLVLPDRVGTIQMALLQTYSDGSVDRWIDPWPAGQPEPEAPGPRLTLTAAPASTTTTAGSTANAPTTTTEASGSTAPSGSGGFIAGSVAVLFVIGAIFMIVRARRKS</sequence>
<keyword evidence="2" id="KW-0472">Membrane</keyword>
<proteinExistence type="predicted"/>
<dbReference type="InterPro" id="IPR012533">
    <property type="entry name" value="YcnI-copper_dom"/>
</dbReference>